<evidence type="ECO:0000256" key="2">
    <source>
        <dbReference type="ARBA" id="ARBA00022448"/>
    </source>
</evidence>
<dbReference type="EMBL" id="CAADHO010000004">
    <property type="protein sequence ID" value="VFQ45155.1"/>
    <property type="molecule type" value="Genomic_DNA"/>
</dbReference>
<evidence type="ECO:0000256" key="5">
    <source>
        <dbReference type="ARBA" id="ARBA00022692"/>
    </source>
</evidence>
<dbReference type="GO" id="GO:0015740">
    <property type="term" value="P:C4-dicarboxylate transport"/>
    <property type="evidence" value="ECO:0007669"/>
    <property type="project" value="TreeGrafter"/>
</dbReference>
<evidence type="ECO:0000313" key="11">
    <source>
        <dbReference type="EMBL" id="VFQ45155.1"/>
    </source>
</evidence>
<keyword evidence="7 9" id="KW-0472">Membrane</keyword>
<sequence>MNTLKHIVRNFEEVFGALLLGSMFVLGLANVVTRYFFEFSLAFTEELEVAGLVWLTMLGTSAAFKKSHHLNLQYYEKKLSPRAATLVRMGGLVLAIVLFATLAGLSWFHIYDLIDLEITTEALELPEWIYALAIPAGSVLVIVRIIQVLIAEKAKLKGV</sequence>
<comment type="subcellular location">
    <subcellularLocation>
        <location evidence="1">Cell inner membrane</location>
        <topology evidence="1">Multi-pass membrane protein</topology>
    </subcellularLocation>
</comment>
<feature type="transmembrane region" description="Helical" evidence="9">
    <location>
        <begin position="86"/>
        <end position="108"/>
    </location>
</feature>
<dbReference type="GO" id="GO:0022857">
    <property type="term" value="F:transmembrane transporter activity"/>
    <property type="evidence" value="ECO:0007669"/>
    <property type="project" value="TreeGrafter"/>
</dbReference>
<dbReference type="AlphaFoldDB" id="A0A4U8YM94"/>
<evidence type="ECO:0000256" key="8">
    <source>
        <dbReference type="ARBA" id="ARBA00038436"/>
    </source>
</evidence>
<evidence type="ECO:0000256" key="4">
    <source>
        <dbReference type="ARBA" id="ARBA00022519"/>
    </source>
</evidence>
<comment type="similarity">
    <text evidence="8">Belongs to the TRAP transporter small permease family.</text>
</comment>
<keyword evidence="12" id="KW-1185">Reference proteome</keyword>
<feature type="transmembrane region" description="Helical" evidence="9">
    <location>
        <begin position="128"/>
        <end position="150"/>
    </location>
</feature>
<dbReference type="Pfam" id="PF04290">
    <property type="entry name" value="DctQ"/>
    <property type="match status" value="1"/>
</dbReference>
<dbReference type="PANTHER" id="PTHR35011">
    <property type="entry name" value="2,3-DIKETO-L-GULONATE TRAP TRANSPORTER SMALL PERMEASE PROTEIN YIAM"/>
    <property type="match status" value="1"/>
</dbReference>
<keyword evidence="6 9" id="KW-1133">Transmembrane helix</keyword>
<evidence type="ECO:0000259" key="10">
    <source>
        <dbReference type="Pfam" id="PF04290"/>
    </source>
</evidence>
<keyword evidence="5 9" id="KW-0812">Transmembrane</keyword>
<feature type="domain" description="Tripartite ATP-independent periplasmic transporters DctQ component" evidence="10">
    <location>
        <begin position="23"/>
        <end position="150"/>
    </location>
</feature>
<dbReference type="GO" id="GO:0005886">
    <property type="term" value="C:plasma membrane"/>
    <property type="evidence" value="ECO:0007669"/>
    <property type="project" value="UniProtKB-SubCell"/>
</dbReference>
<keyword evidence="4" id="KW-0997">Cell inner membrane</keyword>
<feature type="transmembrane region" description="Helical" evidence="9">
    <location>
        <begin position="14"/>
        <end position="37"/>
    </location>
</feature>
<evidence type="ECO:0000256" key="9">
    <source>
        <dbReference type="SAM" id="Phobius"/>
    </source>
</evidence>
<dbReference type="PANTHER" id="PTHR35011:SF2">
    <property type="entry name" value="2,3-DIKETO-L-GULONATE TRAP TRANSPORTER SMALL PERMEASE PROTEIN YIAM"/>
    <property type="match status" value="1"/>
</dbReference>
<evidence type="ECO:0000313" key="12">
    <source>
        <dbReference type="Proteomes" id="UP000507962"/>
    </source>
</evidence>
<evidence type="ECO:0000256" key="6">
    <source>
        <dbReference type="ARBA" id="ARBA00022989"/>
    </source>
</evidence>
<evidence type="ECO:0000256" key="1">
    <source>
        <dbReference type="ARBA" id="ARBA00004429"/>
    </source>
</evidence>
<keyword evidence="2" id="KW-0813">Transport</keyword>
<proteinExistence type="inferred from homology"/>
<organism evidence="11 12">
    <name type="scientific">Desulfoluna butyratoxydans</name>
    <dbReference type="NCBI Taxonomy" id="231438"/>
    <lineage>
        <taxon>Bacteria</taxon>
        <taxon>Pseudomonadati</taxon>
        <taxon>Thermodesulfobacteriota</taxon>
        <taxon>Desulfobacteria</taxon>
        <taxon>Desulfobacterales</taxon>
        <taxon>Desulfolunaceae</taxon>
        <taxon>Desulfoluna</taxon>
    </lineage>
</organism>
<dbReference type="InterPro" id="IPR055348">
    <property type="entry name" value="DctQ"/>
</dbReference>
<dbReference type="RefSeq" id="WP_180141353.1">
    <property type="nucleotide sequence ID" value="NZ_CAADHO010000004.1"/>
</dbReference>
<dbReference type="InterPro" id="IPR007387">
    <property type="entry name" value="TRAP_DctQ"/>
</dbReference>
<accession>A0A4U8YM94</accession>
<dbReference type="Proteomes" id="UP000507962">
    <property type="component" value="Unassembled WGS sequence"/>
</dbReference>
<reference evidence="11 12" key="1">
    <citation type="submission" date="2019-03" db="EMBL/GenBank/DDBJ databases">
        <authorList>
            <person name="Nijsse B."/>
        </authorList>
    </citation>
    <scope>NUCLEOTIDE SEQUENCE [LARGE SCALE GENOMIC DNA]</scope>
    <source>
        <strain evidence="11">Desulfoluna butyratoxydans MSL71</strain>
    </source>
</reference>
<evidence type="ECO:0000256" key="3">
    <source>
        <dbReference type="ARBA" id="ARBA00022475"/>
    </source>
</evidence>
<evidence type="ECO:0000256" key="7">
    <source>
        <dbReference type="ARBA" id="ARBA00023136"/>
    </source>
</evidence>
<gene>
    <name evidence="11" type="ORF">MSL71_28120</name>
</gene>
<protein>
    <submittedName>
        <fullName evidence="11">Tripartite atp-independent periplasmic transporter dctq component</fullName>
    </submittedName>
</protein>
<name>A0A4U8YM94_9BACT</name>
<keyword evidence="3" id="KW-1003">Cell membrane</keyword>